<feature type="region of interest" description="Disordered" evidence="1">
    <location>
        <begin position="199"/>
        <end position="237"/>
    </location>
</feature>
<keyword evidence="4" id="KW-1185">Reference proteome</keyword>
<protein>
    <submittedName>
        <fullName evidence="3">DUF2567 domain-containing protein</fullName>
    </submittedName>
</protein>
<sequence length="237" mass="24716">MTTPAAALDQDPDPAPPPARDGGWRREALIALAVAVALAVLGLPLGLLWRVITPKVEFVMTDQGPTTVQSEPEGFVAADGSYVLLTFAVGLIAAMAVWGLLHRRRGPLMLLGLAVGCAVGGVLTAWLGHIIGYDHYRYLLSHARVGTHFPRPPAVRSGSSGLWLGFLPRAQGAVLVQAVTATAMYLLLAAFHAEPDLRQPAVPAEHPDGISSEPTESPAPTGSPAPPGSDPAASPRD</sequence>
<evidence type="ECO:0000256" key="2">
    <source>
        <dbReference type="SAM" id="Phobius"/>
    </source>
</evidence>
<feature type="transmembrane region" description="Helical" evidence="2">
    <location>
        <begin position="82"/>
        <end position="101"/>
    </location>
</feature>
<keyword evidence="2" id="KW-0812">Transmembrane</keyword>
<dbReference type="Proteomes" id="UP000722989">
    <property type="component" value="Unassembled WGS sequence"/>
</dbReference>
<reference evidence="3 4" key="1">
    <citation type="submission" date="2020-03" db="EMBL/GenBank/DDBJ databases">
        <title>WGS of the type strain of Planosporangium spp.</title>
        <authorList>
            <person name="Thawai C."/>
        </authorList>
    </citation>
    <scope>NUCLEOTIDE SEQUENCE [LARGE SCALE GENOMIC DNA]</scope>
    <source>
        <strain evidence="3 4">TBRC 5610</strain>
    </source>
</reference>
<feature type="transmembrane region" description="Helical" evidence="2">
    <location>
        <begin position="108"/>
        <end position="131"/>
    </location>
</feature>
<comment type="caution">
    <text evidence="3">The sequence shown here is derived from an EMBL/GenBank/DDBJ whole genome shotgun (WGS) entry which is preliminary data.</text>
</comment>
<feature type="transmembrane region" description="Helical" evidence="2">
    <location>
        <begin position="170"/>
        <end position="191"/>
    </location>
</feature>
<evidence type="ECO:0000256" key="1">
    <source>
        <dbReference type="SAM" id="MobiDB-lite"/>
    </source>
</evidence>
<feature type="region of interest" description="Disordered" evidence="1">
    <location>
        <begin position="1"/>
        <end position="20"/>
    </location>
</feature>
<dbReference type="EMBL" id="JAATVY010000004">
    <property type="protein sequence ID" value="NJC69812.1"/>
    <property type="molecule type" value="Genomic_DNA"/>
</dbReference>
<gene>
    <name evidence="3" type="ORF">HC031_08770</name>
</gene>
<evidence type="ECO:0000313" key="3">
    <source>
        <dbReference type="EMBL" id="NJC69812.1"/>
    </source>
</evidence>
<organism evidence="3 4">
    <name type="scientific">Planosporangium thailandense</name>
    <dbReference type="NCBI Taxonomy" id="765197"/>
    <lineage>
        <taxon>Bacteria</taxon>
        <taxon>Bacillati</taxon>
        <taxon>Actinomycetota</taxon>
        <taxon>Actinomycetes</taxon>
        <taxon>Micromonosporales</taxon>
        <taxon>Micromonosporaceae</taxon>
        <taxon>Planosporangium</taxon>
    </lineage>
</organism>
<feature type="compositionally biased region" description="Low complexity" evidence="1">
    <location>
        <begin position="211"/>
        <end position="220"/>
    </location>
</feature>
<dbReference type="RefSeq" id="WP_167924691.1">
    <property type="nucleotide sequence ID" value="NZ_JAATVY010000004.1"/>
</dbReference>
<proteinExistence type="predicted"/>
<evidence type="ECO:0000313" key="4">
    <source>
        <dbReference type="Proteomes" id="UP000722989"/>
    </source>
</evidence>
<feature type="transmembrane region" description="Helical" evidence="2">
    <location>
        <begin position="29"/>
        <end position="52"/>
    </location>
</feature>
<accession>A0ABX0XUW9</accession>
<keyword evidence="2" id="KW-0472">Membrane</keyword>
<dbReference type="InterPro" id="IPR021213">
    <property type="entry name" value="DUF2567"/>
</dbReference>
<keyword evidence="2" id="KW-1133">Transmembrane helix</keyword>
<name>A0ABX0XUW9_9ACTN</name>
<dbReference type="Pfam" id="PF10821">
    <property type="entry name" value="DUF2567"/>
    <property type="match status" value="1"/>
</dbReference>